<proteinExistence type="predicted"/>
<evidence type="ECO:0000313" key="3">
    <source>
        <dbReference type="Proteomes" id="UP000886803"/>
    </source>
</evidence>
<gene>
    <name evidence="2" type="ORF">H9945_07370</name>
</gene>
<dbReference type="AlphaFoldDB" id="A0A9D2S395"/>
<reference evidence="2" key="2">
    <citation type="submission" date="2021-04" db="EMBL/GenBank/DDBJ databases">
        <authorList>
            <person name="Gilroy R."/>
        </authorList>
    </citation>
    <scope>NUCLEOTIDE SEQUENCE</scope>
    <source>
        <strain evidence="2">ChiBcec8-13705</strain>
    </source>
</reference>
<dbReference type="Proteomes" id="UP000886803">
    <property type="component" value="Unassembled WGS sequence"/>
</dbReference>
<accession>A0A9D2S395</accession>
<feature type="region of interest" description="Disordered" evidence="1">
    <location>
        <begin position="1"/>
        <end position="29"/>
    </location>
</feature>
<dbReference type="Pfam" id="PF20069">
    <property type="entry name" value="DUF6465"/>
    <property type="match status" value="1"/>
</dbReference>
<organism evidence="2 3">
    <name type="scientific">Candidatus Gemmiger avicola</name>
    <dbReference type="NCBI Taxonomy" id="2838605"/>
    <lineage>
        <taxon>Bacteria</taxon>
        <taxon>Bacillati</taxon>
        <taxon>Bacillota</taxon>
        <taxon>Clostridia</taxon>
        <taxon>Eubacteriales</taxon>
        <taxon>Gemmiger</taxon>
    </lineage>
</organism>
<evidence type="ECO:0000313" key="2">
    <source>
        <dbReference type="EMBL" id="HJB42302.1"/>
    </source>
</evidence>
<comment type="caution">
    <text evidence="2">The sequence shown here is derived from an EMBL/GenBank/DDBJ whole genome shotgun (WGS) entry which is preliminary data.</text>
</comment>
<protein>
    <submittedName>
        <fullName evidence="2">Uncharacterized protein</fullName>
    </submittedName>
</protein>
<name>A0A9D2S395_9FIRM</name>
<reference evidence="2" key="1">
    <citation type="journal article" date="2021" name="PeerJ">
        <title>Extensive microbial diversity within the chicken gut microbiome revealed by metagenomics and culture.</title>
        <authorList>
            <person name="Gilroy R."/>
            <person name="Ravi A."/>
            <person name="Getino M."/>
            <person name="Pursley I."/>
            <person name="Horton D.L."/>
            <person name="Alikhan N.F."/>
            <person name="Baker D."/>
            <person name="Gharbi K."/>
            <person name="Hall N."/>
            <person name="Watson M."/>
            <person name="Adriaenssens E.M."/>
            <person name="Foster-Nyarko E."/>
            <person name="Jarju S."/>
            <person name="Secka A."/>
            <person name="Antonio M."/>
            <person name="Oren A."/>
            <person name="Chaudhuri R.R."/>
            <person name="La Ragione R."/>
            <person name="Hildebrand F."/>
            <person name="Pallen M.J."/>
        </authorList>
    </citation>
    <scope>NUCLEOTIDE SEQUENCE</scope>
    <source>
        <strain evidence="2">ChiBcec8-13705</strain>
    </source>
</reference>
<sequence>MRNPTAGTEEKPAVKRSRKNAPKKAHTPPTVVRLQLAGQDYDCAAIVEAARAHYRATHKVGIHSCQVYIKPEEGMAYYVINRVEGKIPLTPAP</sequence>
<dbReference type="InterPro" id="IPR046313">
    <property type="entry name" value="DUF6465"/>
</dbReference>
<feature type="compositionally biased region" description="Basic residues" evidence="1">
    <location>
        <begin position="14"/>
        <end position="26"/>
    </location>
</feature>
<evidence type="ECO:0000256" key="1">
    <source>
        <dbReference type="SAM" id="MobiDB-lite"/>
    </source>
</evidence>
<dbReference type="EMBL" id="DWYG01000123">
    <property type="protein sequence ID" value="HJB42302.1"/>
    <property type="molecule type" value="Genomic_DNA"/>
</dbReference>